<evidence type="ECO:0000313" key="9">
    <source>
        <dbReference type="Proteomes" id="UP001596549"/>
    </source>
</evidence>
<keyword evidence="5 6" id="KW-0472">Membrane</keyword>
<feature type="transmembrane region" description="Helical" evidence="6">
    <location>
        <begin position="422"/>
        <end position="441"/>
    </location>
</feature>
<dbReference type="PROSITE" id="PS50850">
    <property type="entry name" value="MFS"/>
    <property type="match status" value="1"/>
</dbReference>
<keyword evidence="3 6" id="KW-0812">Transmembrane</keyword>
<evidence type="ECO:0000256" key="1">
    <source>
        <dbReference type="ARBA" id="ARBA00004651"/>
    </source>
</evidence>
<evidence type="ECO:0000256" key="4">
    <source>
        <dbReference type="ARBA" id="ARBA00022989"/>
    </source>
</evidence>
<dbReference type="Pfam" id="PF07690">
    <property type="entry name" value="MFS_1"/>
    <property type="match status" value="1"/>
</dbReference>
<dbReference type="CDD" id="cd17321">
    <property type="entry name" value="MFS_MMR_MDR_like"/>
    <property type="match status" value="1"/>
</dbReference>
<sequence length="451" mass="48924">MEESKGAGSAIQENRIIPLWSLTVWLVVMNTTMFNVALPSVIKEFELTPATGSWIVSGYSIVFALSTITFSRLSDFIPIGRLLLTGVAILGLSSAVGFFSDSFAFLLASRVLQAMGAGAVPGLAMVLATRYIPVKRRGKAMSLISSAASLGFGLGPVIGGAVTQYLGWNDLFLVTALVLLLIPLFKKYLPVEQPKKGEFDLIGALLTGVGVSALLLFLSTFNVMLFLVSAAALVTLVVFSKRKHDPFIQISLFANRRYRSILLVGLMAFMTHFAFLFVMPVMLAKLFGQAPASIGFIIFPGAMLSALAATYIGRFIDRFGNLPIMRFGLASLFLSAVLFTLFGTKAPVMTAIFYMFTSVGFSSLTSSLANEASRILHKDVVGTGMGLMQLVQFFGGAFGVAAAGLLVDWQKALELTDVFRNIFLFFTLLLVLAYAVYYFGIYKNREMAENE</sequence>
<feature type="transmembrane region" description="Helical" evidence="6">
    <location>
        <begin position="324"/>
        <end position="342"/>
    </location>
</feature>
<dbReference type="SUPFAM" id="SSF103473">
    <property type="entry name" value="MFS general substrate transporter"/>
    <property type="match status" value="1"/>
</dbReference>
<keyword evidence="2" id="KW-0813">Transport</keyword>
<dbReference type="InterPro" id="IPR011701">
    <property type="entry name" value="MFS"/>
</dbReference>
<feature type="transmembrane region" description="Helical" evidence="6">
    <location>
        <begin position="197"/>
        <end position="217"/>
    </location>
</feature>
<feature type="transmembrane region" description="Helical" evidence="6">
    <location>
        <begin position="140"/>
        <end position="159"/>
    </location>
</feature>
<feature type="transmembrane region" description="Helical" evidence="6">
    <location>
        <begin position="16"/>
        <end position="38"/>
    </location>
</feature>
<gene>
    <name evidence="8" type="ORF">ACFQPF_08115</name>
</gene>
<dbReference type="EMBL" id="JBHTCP010000013">
    <property type="protein sequence ID" value="MFC7371639.1"/>
    <property type="molecule type" value="Genomic_DNA"/>
</dbReference>
<feature type="transmembrane region" description="Helical" evidence="6">
    <location>
        <begin position="223"/>
        <end position="240"/>
    </location>
</feature>
<evidence type="ECO:0000256" key="2">
    <source>
        <dbReference type="ARBA" id="ARBA00022448"/>
    </source>
</evidence>
<accession>A0ABW2NQR6</accession>
<feature type="domain" description="Major facilitator superfamily (MFS) profile" evidence="7">
    <location>
        <begin position="16"/>
        <end position="445"/>
    </location>
</feature>
<feature type="transmembrane region" description="Helical" evidence="6">
    <location>
        <begin position="50"/>
        <end position="70"/>
    </location>
</feature>
<keyword evidence="9" id="KW-1185">Reference proteome</keyword>
<dbReference type="Gene3D" id="1.20.1250.20">
    <property type="entry name" value="MFS general substrate transporter like domains"/>
    <property type="match status" value="1"/>
</dbReference>
<evidence type="ECO:0000259" key="7">
    <source>
        <dbReference type="PROSITE" id="PS50850"/>
    </source>
</evidence>
<protein>
    <submittedName>
        <fullName evidence="8">MFS transporter</fullName>
    </submittedName>
</protein>
<feature type="transmembrane region" description="Helical" evidence="6">
    <location>
        <begin position="290"/>
        <end position="312"/>
    </location>
</feature>
<comment type="subcellular location">
    <subcellularLocation>
        <location evidence="1">Cell membrane</location>
        <topology evidence="1">Multi-pass membrane protein</topology>
    </subcellularLocation>
</comment>
<dbReference type="RefSeq" id="WP_379748391.1">
    <property type="nucleotide sequence ID" value="NZ_JBHTCP010000013.1"/>
</dbReference>
<feature type="transmembrane region" description="Helical" evidence="6">
    <location>
        <begin position="348"/>
        <end position="369"/>
    </location>
</feature>
<feature type="transmembrane region" description="Helical" evidence="6">
    <location>
        <begin position="165"/>
        <end position="185"/>
    </location>
</feature>
<dbReference type="InterPro" id="IPR020846">
    <property type="entry name" value="MFS_dom"/>
</dbReference>
<dbReference type="PANTHER" id="PTHR42718:SF9">
    <property type="entry name" value="MAJOR FACILITATOR SUPERFAMILY MULTIDRUG TRANSPORTER MFSC"/>
    <property type="match status" value="1"/>
</dbReference>
<dbReference type="PRINTS" id="PR01036">
    <property type="entry name" value="TCRTETB"/>
</dbReference>
<evidence type="ECO:0000256" key="6">
    <source>
        <dbReference type="SAM" id="Phobius"/>
    </source>
</evidence>
<organism evidence="8 9">
    <name type="scientific">Fictibacillus iocasae</name>
    <dbReference type="NCBI Taxonomy" id="2715437"/>
    <lineage>
        <taxon>Bacteria</taxon>
        <taxon>Bacillati</taxon>
        <taxon>Bacillota</taxon>
        <taxon>Bacilli</taxon>
        <taxon>Bacillales</taxon>
        <taxon>Fictibacillaceae</taxon>
        <taxon>Fictibacillus</taxon>
    </lineage>
</organism>
<reference evidence="9" key="1">
    <citation type="journal article" date="2019" name="Int. J. Syst. Evol. Microbiol.">
        <title>The Global Catalogue of Microorganisms (GCM) 10K type strain sequencing project: providing services to taxonomists for standard genome sequencing and annotation.</title>
        <authorList>
            <consortium name="The Broad Institute Genomics Platform"/>
            <consortium name="The Broad Institute Genome Sequencing Center for Infectious Disease"/>
            <person name="Wu L."/>
            <person name="Ma J."/>
        </authorList>
    </citation>
    <scope>NUCLEOTIDE SEQUENCE [LARGE SCALE GENOMIC DNA]</scope>
    <source>
        <strain evidence="9">NBRC 106396</strain>
    </source>
</reference>
<dbReference type="Gene3D" id="1.20.1720.10">
    <property type="entry name" value="Multidrug resistance protein D"/>
    <property type="match status" value="1"/>
</dbReference>
<evidence type="ECO:0000256" key="3">
    <source>
        <dbReference type="ARBA" id="ARBA00022692"/>
    </source>
</evidence>
<feature type="transmembrane region" description="Helical" evidence="6">
    <location>
        <begin position="111"/>
        <end position="128"/>
    </location>
</feature>
<proteinExistence type="predicted"/>
<dbReference type="Proteomes" id="UP001596549">
    <property type="component" value="Unassembled WGS sequence"/>
</dbReference>
<feature type="transmembrane region" description="Helical" evidence="6">
    <location>
        <begin position="82"/>
        <end position="99"/>
    </location>
</feature>
<evidence type="ECO:0000313" key="8">
    <source>
        <dbReference type="EMBL" id="MFC7371639.1"/>
    </source>
</evidence>
<name>A0ABW2NQR6_9BACL</name>
<comment type="caution">
    <text evidence="8">The sequence shown here is derived from an EMBL/GenBank/DDBJ whole genome shotgun (WGS) entry which is preliminary data.</text>
</comment>
<feature type="transmembrane region" description="Helical" evidence="6">
    <location>
        <begin position="390"/>
        <end position="410"/>
    </location>
</feature>
<evidence type="ECO:0000256" key="5">
    <source>
        <dbReference type="ARBA" id="ARBA00023136"/>
    </source>
</evidence>
<feature type="transmembrane region" description="Helical" evidence="6">
    <location>
        <begin position="261"/>
        <end position="284"/>
    </location>
</feature>
<keyword evidence="4 6" id="KW-1133">Transmembrane helix</keyword>
<dbReference type="PANTHER" id="PTHR42718">
    <property type="entry name" value="MAJOR FACILITATOR SUPERFAMILY MULTIDRUG TRANSPORTER MFSC"/>
    <property type="match status" value="1"/>
</dbReference>
<dbReference type="InterPro" id="IPR036259">
    <property type="entry name" value="MFS_trans_sf"/>
</dbReference>